<dbReference type="InterPro" id="IPR036397">
    <property type="entry name" value="RNaseH_sf"/>
</dbReference>
<gene>
    <name evidence="2" type="ORF">ACHAXA_009387</name>
</gene>
<dbReference type="SMART" id="SM00474">
    <property type="entry name" value="35EXOc"/>
    <property type="match status" value="1"/>
</dbReference>
<comment type="caution">
    <text evidence="2">The sequence shown here is derived from an EMBL/GenBank/DDBJ whole genome shotgun (WGS) entry which is preliminary data.</text>
</comment>
<dbReference type="Gene3D" id="3.30.420.10">
    <property type="entry name" value="Ribonuclease H-like superfamily/Ribonuclease H"/>
    <property type="match status" value="1"/>
</dbReference>
<dbReference type="InterPro" id="IPR012337">
    <property type="entry name" value="RNaseH-like_sf"/>
</dbReference>
<reference evidence="2 3" key="1">
    <citation type="submission" date="2024-10" db="EMBL/GenBank/DDBJ databases">
        <title>Updated reference genomes for cyclostephanoid diatoms.</title>
        <authorList>
            <person name="Roberts W.R."/>
            <person name="Alverson A.J."/>
        </authorList>
    </citation>
    <scope>NUCLEOTIDE SEQUENCE [LARGE SCALE GENOMIC DNA]</scope>
    <source>
        <strain evidence="2 3">AJA228-03</strain>
    </source>
</reference>
<dbReference type="Proteomes" id="UP001530377">
    <property type="component" value="Unassembled WGS sequence"/>
</dbReference>
<dbReference type="PANTHER" id="PTHR46814">
    <property type="entry name" value="EGALITARIAN, ISOFORM B"/>
    <property type="match status" value="1"/>
</dbReference>
<keyword evidence="3" id="KW-1185">Reference proteome</keyword>
<feature type="domain" description="3'-5' exonuclease" evidence="1">
    <location>
        <begin position="3"/>
        <end position="187"/>
    </location>
</feature>
<evidence type="ECO:0000313" key="2">
    <source>
        <dbReference type="EMBL" id="KAL3812128.1"/>
    </source>
</evidence>
<protein>
    <recommendedName>
        <fullName evidence="1">3'-5' exonuclease domain-containing protein</fullName>
    </recommendedName>
</protein>
<organism evidence="2 3">
    <name type="scientific">Cyclostephanos tholiformis</name>
    <dbReference type="NCBI Taxonomy" id="382380"/>
    <lineage>
        <taxon>Eukaryota</taxon>
        <taxon>Sar</taxon>
        <taxon>Stramenopiles</taxon>
        <taxon>Ochrophyta</taxon>
        <taxon>Bacillariophyta</taxon>
        <taxon>Coscinodiscophyceae</taxon>
        <taxon>Thalassiosirophycidae</taxon>
        <taxon>Stephanodiscales</taxon>
        <taxon>Stephanodiscaceae</taxon>
        <taxon>Cyclostephanos</taxon>
    </lineage>
</organism>
<sequence>MSIHIVKSADTTSGKSFISNVNSILALDSDEPAKRVAFDCEGITLSRLGTVEIISICFPTLDVFLVDFGGTPCPQILKSVTELFESETVTKVIHDCRMDCDALYHLHGIQVNNVHDTSCFHIVEDSNLNEVLSYNGISVNTARDKSVYKRNPRFWSARPLTTTMVEWASSDVKSLFALEDAQLSHITSASKSAAMAKSTQYSRICGMKVCTGLSVRNPGLFIGLRGQKIRSLQNQTGTLIYQDKVSGDKWFVFYNNDASLDSVKRRMSM</sequence>
<evidence type="ECO:0000313" key="3">
    <source>
        <dbReference type="Proteomes" id="UP001530377"/>
    </source>
</evidence>
<dbReference type="EMBL" id="JALLPB020000215">
    <property type="protein sequence ID" value="KAL3812128.1"/>
    <property type="molecule type" value="Genomic_DNA"/>
</dbReference>
<dbReference type="Pfam" id="PF01612">
    <property type="entry name" value="DNA_pol_A_exo1"/>
    <property type="match status" value="1"/>
</dbReference>
<dbReference type="PANTHER" id="PTHR46814:SF1">
    <property type="entry name" value="EGALITARIAN, ISOFORM B"/>
    <property type="match status" value="1"/>
</dbReference>
<accession>A0ABD3RGX6</accession>
<dbReference type="InterPro" id="IPR002562">
    <property type="entry name" value="3'-5'_exonuclease_dom"/>
</dbReference>
<dbReference type="SUPFAM" id="SSF53098">
    <property type="entry name" value="Ribonuclease H-like"/>
    <property type="match status" value="1"/>
</dbReference>
<dbReference type="AlphaFoldDB" id="A0ABD3RGX6"/>
<name>A0ABD3RGX6_9STRA</name>
<proteinExistence type="predicted"/>
<evidence type="ECO:0000259" key="1">
    <source>
        <dbReference type="SMART" id="SM00474"/>
    </source>
</evidence>